<organism evidence="1 2">
    <name type="scientific">Oryza meyeriana var. granulata</name>
    <dbReference type="NCBI Taxonomy" id="110450"/>
    <lineage>
        <taxon>Eukaryota</taxon>
        <taxon>Viridiplantae</taxon>
        <taxon>Streptophyta</taxon>
        <taxon>Embryophyta</taxon>
        <taxon>Tracheophyta</taxon>
        <taxon>Spermatophyta</taxon>
        <taxon>Magnoliopsida</taxon>
        <taxon>Liliopsida</taxon>
        <taxon>Poales</taxon>
        <taxon>Poaceae</taxon>
        <taxon>BOP clade</taxon>
        <taxon>Oryzoideae</taxon>
        <taxon>Oryzeae</taxon>
        <taxon>Oryzinae</taxon>
        <taxon>Oryza</taxon>
        <taxon>Oryza meyeriana</taxon>
    </lineage>
</organism>
<name>A0A6G1D5W8_9ORYZ</name>
<accession>A0A6G1D5W8</accession>
<protein>
    <submittedName>
        <fullName evidence="1">Uncharacterized protein</fullName>
    </submittedName>
</protein>
<reference evidence="1 2" key="1">
    <citation type="submission" date="2019-11" db="EMBL/GenBank/DDBJ databases">
        <title>Whole genome sequence of Oryza granulata.</title>
        <authorList>
            <person name="Li W."/>
        </authorList>
    </citation>
    <scope>NUCLEOTIDE SEQUENCE [LARGE SCALE GENOMIC DNA]</scope>
    <source>
        <strain evidence="2">cv. Menghai</strain>
        <tissue evidence="1">Leaf</tissue>
    </source>
</reference>
<keyword evidence="2" id="KW-1185">Reference proteome</keyword>
<dbReference type="AlphaFoldDB" id="A0A6G1D5W8"/>
<dbReference type="EMBL" id="SPHZ02000007">
    <property type="protein sequence ID" value="KAF0907776.1"/>
    <property type="molecule type" value="Genomic_DNA"/>
</dbReference>
<sequence>MEADKLRSLNFEMGTPTIITFVRPRRHDIGCAMACPRRPVAELMVWSKRRRLTNPTCICLSIAKYNCSTACKRYSNIFIQYLKLFFLKHPLILLWFEKPR</sequence>
<dbReference type="EMBL" id="SPHZ02000007">
    <property type="protein sequence ID" value="KAF0907778.1"/>
    <property type="molecule type" value="Genomic_DNA"/>
</dbReference>
<evidence type="ECO:0000313" key="1">
    <source>
        <dbReference type="EMBL" id="KAF0907776.1"/>
    </source>
</evidence>
<evidence type="ECO:0000313" key="2">
    <source>
        <dbReference type="Proteomes" id="UP000479710"/>
    </source>
</evidence>
<dbReference type="Proteomes" id="UP000479710">
    <property type="component" value="Unassembled WGS sequence"/>
</dbReference>
<gene>
    <name evidence="1" type="ORF">E2562_020858</name>
</gene>
<proteinExistence type="predicted"/>
<comment type="caution">
    <text evidence="1">The sequence shown here is derived from an EMBL/GenBank/DDBJ whole genome shotgun (WGS) entry which is preliminary data.</text>
</comment>